<reference evidence="2 3" key="1">
    <citation type="submission" date="2018-06" db="EMBL/GenBank/DDBJ databases">
        <title>Comparative genomics reveals the genomic features of Rhizophagus irregularis, R. cerebriforme, R. diaphanum and Gigaspora rosea, and their symbiotic lifestyle signature.</title>
        <authorList>
            <person name="Morin E."/>
            <person name="San Clemente H."/>
            <person name="Chen E.C.H."/>
            <person name="De La Providencia I."/>
            <person name="Hainaut M."/>
            <person name="Kuo A."/>
            <person name="Kohler A."/>
            <person name="Murat C."/>
            <person name="Tang N."/>
            <person name="Roy S."/>
            <person name="Loubradou J."/>
            <person name="Henrissat B."/>
            <person name="Grigoriev I.V."/>
            <person name="Corradi N."/>
            <person name="Roux C."/>
            <person name="Martin F.M."/>
        </authorList>
    </citation>
    <scope>NUCLEOTIDE SEQUENCE [LARGE SCALE GENOMIC DNA]</scope>
    <source>
        <strain evidence="2 3">DAOM 227022</strain>
    </source>
</reference>
<evidence type="ECO:0000256" key="1">
    <source>
        <dbReference type="SAM" id="Phobius"/>
    </source>
</evidence>
<dbReference type="AlphaFoldDB" id="A0A397TMY6"/>
<protein>
    <submittedName>
        <fullName evidence="2">Uncharacterized protein</fullName>
    </submittedName>
</protein>
<evidence type="ECO:0000313" key="3">
    <source>
        <dbReference type="Proteomes" id="UP000265703"/>
    </source>
</evidence>
<dbReference type="EMBL" id="QKYT01000005">
    <property type="protein sequence ID" value="RIA99312.1"/>
    <property type="molecule type" value="Genomic_DNA"/>
</dbReference>
<keyword evidence="1" id="KW-0812">Transmembrane</keyword>
<sequence length="84" mass="10095">MHSRRSLHWFEAGFSCLIMFMLTIFRKKSFDFSLKMMVAPIFEYILDDQLFCFADSSEPLSRSTKSIRYVDNSWTWDTWDTFAL</sequence>
<comment type="caution">
    <text evidence="2">The sequence shown here is derived from an EMBL/GenBank/DDBJ whole genome shotgun (WGS) entry which is preliminary data.</text>
</comment>
<accession>A0A397TMY6</accession>
<dbReference type="Proteomes" id="UP000265703">
    <property type="component" value="Unassembled WGS sequence"/>
</dbReference>
<keyword evidence="1" id="KW-1133">Transmembrane helix</keyword>
<proteinExistence type="predicted"/>
<name>A0A397TMY6_9GLOM</name>
<keyword evidence="1" id="KW-0472">Membrane</keyword>
<keyword evidence="3" id="KW-1185">Reference proteome</keyword>
<evidence type="ECO:0000313" key="2">
    <source>
        <dbReference type="EMBL" id="RIA99312.1"/>
    </source>
</evidence>
<gene>
    <name evidence="2" type="ORF">C1645_747398</name>
</gene>
<feature type="transmembrane region" description="Helical" evidence="1">
    <location>
        <begin position="6"/>
        <end position="25"/>
    </location>
</feature>
<organism evidence="2 3">
    <name type="scientific">Glomus cerebriforme</name>
    <dbReference type="NCBI Taxonomy" id="658196"/>
    <lineage>
        <taxon>Eukaryota</taxon>
        <taxon>Fungi</taxon>
        <taxon>Fungi incertae sedis</taxon>
        <taxon>Mucoromycota</taxon>
        <taxon>Glomeromycotina</taxon>
        <taxon>Glomeromycetes</taxon>
        <taxon>Glomerales</taxon>
        <taxon>Glomeraceae</taxon>
        <taxon>Glomus</taxon>
    </lineage>
</organism>